<feature type="coiled-coil region" evidence="1">
    <location>
        <begin position="220"/>
        <end position="282"/>
    </location>
</feature>
<feature type="compositionally biased region" description="Low complexity" evidence="2">
    <location>
        <begin position="945"/>
        <end position="954"/>
    </location>
</feature>
<dbReference type="InterPro" id="IPR020011">
    <property type="entry name" value="FimV_C"/>
</dbReference>
<keyword evidence="1" id="KW-0175">Coiled coil</keyword>
<feature type="signal peptide" evidence="4">
    <location>
        <begin position="1"/>
        <end position="25"/>
    </location>
</feature>
<sequence length="1386" mass="151633">MHHFLKPLLVTLALAGATTSFSISADTIRLTGPNGEALAAPQFSQPIRNQVTPDSDTPARYYGPTKVNETLWSIASRFKPADATVQQTIYAFYQLNPAVFEQNNIHKLVPNSELRIPSDAQINRVDLQEALAVLAAHQNKLNSAATQRQAKVVAESKPEVKPADVKPTVETSATTKSVPSQVMQEKVSDIKPQTGLEQVIPAAKGLIESGEIKPPAQELTQKLQEELTRSESELLSLEERNHQLRLMLSEVQNEVEVLKTEVSNEERIRTEVERQLSEEKRKQAEMARLAPSKLDTWLAKPWFVALLAFVPALLIGLLVMMVLRSRKQKTQIASNQEANTSNPSSDVAAATAGVATAAVAVDALDDDNPFSDDLLAGIEEDDDSSQLEVEQQPEDDIFADLNDSDLDFNLDDDEEDPFASIDEDGELDIGFVDLDASNNGISVKDGEKALGLEEMERALNDVAVPDAEDDLDLNLSDTDSEPVSQQELDDLFADFNGTSSTEMADLDSEEPENSLNQADMDELLAGDSFDLESDGDFNLDDLDIETDNKTALEMTPEQADEPVDNADIDDLFAQFSQIDATPEAPQSNTSELAQDEEITLLDDMLDEDFELSDLDDSDLMLDEIVDADEKEATDKEFESSENLDLDDVTLLADEDLELDENNTDLLDELLFESTLGDSTSDEKQAVDLDPFASDDLIGADIDLDSEIEDSKLELSDLEPSNLEPSTVEAESPLAQQPENDDVMAVAESTDVEERADVDKLVEESTAAAAQNVTEEQRLEDDLDLALDAELLPATAEAEQVNIEELDSMDVSSSSQAPAGEAQSQVEEPSTLDDLDNNVPDVDSISDEQGIAEPSLPSSFESEVSQENERHHEAHQQQTSAGDNASTAFEDEFDFFPEIEGVGESDTVPRDDSQEQKELEALMANEFGIPQDDDWLIDDENTPSTALEAEVAESSQEQEQESDDDFLAKALQSEYNEENAFADAEGDAEDTLQPDSELAADFAMADDELPEYSEEDALADVLAGQPIEQEASEPSDVSEAEIEAVLHDIELPEEVEVAHNTESDIETAPQSDATQTVPEREPIEEFDFPDYTEEDAYADSEQAEPELVHEPLVQDEITDGAISLEDLPEYDESQAAADMESSASEREPSFAVEQDMVGETLDHSEIDALADAFSMVDMSAIEQEGQLGELLQEGEQAFSNISPVDQTTADSAGMDLGVMLQDSPDQEGGEDWNGFSLTDEQRASIDHQIPDEEQEIWNNTHAGSLVDASEEDWASQDPVADFEDSADQFMTIDELMAQVDDNASADEEEELKLDVGLDEFPDVIGPITEVDVDSDSEAAGNLDLAKIYIEMNDFEGAVKLLEKALLEGSGNIQSEAKALLAKLSEYQ</sequence>
<feature type="compositionally biased region" description="Acidic residues" evidence="2">
    <location>
        <begin position="519"/>
        <end position="544"/>
    </location>
</feature>
<dbReference type="Proteomes" id="UP000279760">
    <property type="component" value="Chromosome 1"/>
</dbReference>
<organism evidence="5 6">
    <name type="scientific">Vibrio mediterranei</name>
    <dbReference type="NCBI Taxonomy" id="689"/>
    <lineage>
        <taxon>Bacteria</taxon>
        <taxon>Pseudomonadati</taxon>
        <taxon>Pseudomonadota</taxon>
        <taxon>Gammaproteobacteria</taxon>
        <taxon>Vibrionales</taxon>
        <taxon>Vibrionaceae</taxon>
        <taxon>Vibrio</taxon>
    </lineage>
</organism>
<keyword evidence="4" id="KW-0732">Signal</keyword>
<dbReference type="InterPro" id="IPR020012">
    <property type="entry name" value="LysM_FimV"/>
</dbReference>
<name>A0A3G4VBW1_9VIBR</name>
<feature type="compositionally biased region" description="Acidic residues" evidence="2">
    <location>
        <begin position="1083"/>
        <end position="1103"/>
    </location>
</feature>
<dbReference type="NCBIfam" id="TIGR03505">
    <property type="entry name" value="FimV_core"/>
    <property type="match status" value="1"/>
</dbReference>
<evidence type="ECO:0000256" key="4">
    <source>
        <dbReference type="SAM" id="SignalP"/>
    </source>
</evidence>
<reference evidence="5 6" key="1">
    <citation type="submission" date="2018-11" db="EMBL/GenBank/DDBJ databases">
        <title>Complete Genome Sequence of Vbrio mediterranei 117-T6: a Potential Pathogen Bacteria Isolated from the Conchocelis of Pyropia.</title>
        <authorList>
            <person name="Liu Q."/>
        </authorList>
    </citation>
    <scope>NUCLEOTIDE SEQUENCE [LARGE SCALE GENOMIC DNA]</scope>
    <source>
        <strain evidence="5 6">117-T6</strain>
    </source>
</reference>
<evidence type="ECO:0000256" key="2">
    <source>
        <dbReference type="SAM" id="MobiDB-lite"/>
    </source>
</evidence>
<evidence type="ECO:0000256" key="3">
    <source>
        <dbReference type="SAM" id="Phobius"/>
    </source>
</evidence>
<feature type="compositionally biased region" description="Basic and acidic residues" evidence="2">
    <location>
        <begin position="906"/>
        <end position="919"/>
    </location>
</feature>
<feature type="compositionally biased region" description="Polar residues" evidence="2">
    <location>
        <begin position="855"/>
        <end position="864"/>
    </location>
</feature>
<dbReference type="Gene3D" id="1.20.58.2200">
    <property type="match status" value="1"/>
</dbReference>
<dbReference type="RefSeq" id="WP_124940823.1">
    <property type="nucleotide sequence ID" value="NZ_CP033577.1"/>
</dbReference>
<feature type="region of interest" description="Disordered" evidence="2">
    <location>
        <begin position="1048"/>
        <end position="1150"/>
    </location>
</feature>
<dbReference type="InterPro" id="IPR038440">
    <property type="entry name" value="FimV_C_sf"/>
</dbReference>
<feature type="compositionally biased region" description="Polar residues" evidence="2">
    <location>
        <begin position="1067"/>
        <end position="1076"/>
    </location>
</feature>
<feature type="compositionally biased region" description="Polar residues" evidence="2">
    <location>
        <begin position="875"/>
        <end position="886"/>
    </location>
</feature>
<protein>
    <recommendedName>
        <fullName evidence="7">AAA family ATPase</fullName>
    </recommendedName>
</protein>
<feature type="region of interest" description="Disordered" evidence="2">
    <location>
        <begin position="497"/>
        <end position="544"/>
    </location>
</feature>
<feature type="region of interest" description="Disordered" evidence="2">
    <location>
        <begin position="795"/>
        <end position="963"/>
    </location>
</feature>
<proteinExistence type="predicted"/>
<dbReference type="EMBL" id="CP033577">
    <property type="protein sequence ID" value="AYV22303.1"/>
    <property type="molecule type" value="Genomic_DNA"/>
</dbReference>
<gene>
    <name evidence="5" type="ORF">ECB94_14130</name>
</gene>
<keyword evidence="3" id="KW-1133">Transmembrane helix</keyword>
<keyword evidence="3" id="KW-0472">Membrane</keyword>
<feature type="region of interest" description="Disordered" evidence="2">
    <location>
        <begin position="713"/>
        <end position="757"/>
    </location>
</feature>
<feature type="compositionally biased region" description="Polar residues" evidence="2">
    <location>
        <begin position="809"/>
        <end position="827"/>
    </location>
</feature>
<evidence type="ECO:0008006" key="7">
    <source>
        <dbReference type="Google" id="ProtNLM"/>
    </source>
</evidence>
<feature type="compositionally biased region" description="Acidic residues" evidence="2">
    <location>
        <begin position="930"/>
        <end position="940"/>
    </location>
</feature>
<feature type="compositionally biased region" description="Basic and acidic residues" evidence="2">
    <location>
        <begin position="1048"/>
        <end position="1061"/>
    </location>
</feature>
<dbReference type="NCBIfam" id="TIGR03504">
    <property type="entry name" value="FimV_Cterm"/>
    <property type="match status" value="1"/>
</dbReference>
<keyword evidence="3" id="KW-0812">Transmembrane</keyword>
<feature type="compositionally biased region" description="Acidic residues" evidence="2">
    <location>
        <begin position="888"/>
        <end position="902"/>
    </location>
</feature>
<evidence type="ECO:0000313" key="6">
    <source>
        <dbReference type="Proteomes" id="UP000279760"/>
    </source>
</evidence>
<feature type="chain" id="PRO_5017995514" description="AAA family ATPase" evidence="4">
    <location>
        <begin position="26"/>
        <end position="1386"/>
    </location>
</feature>
<feature type="transmembrane region" description="Helical" evidence="3">
    <location>
        <begin position="302"/>
        <end position="323"/>
    </location>
</feature>
<evidence type="ECO:0000313" key="5">
    <source>
        <dbReference type="EMBL" id="AYV22303.1"/>
    </source>
</evidence>
<accession>A0A3G4VBW1</accession>
<evidence type="ECO:0000256" key="1">
    <source>
        <dbReference type="SAM" id="Coils"/>
    </source>
</evidence>